<evidence type="ECO:0000313" key="7">
    <source>
        <dbReference type="Proteomes" id="UP000001593"/>
    </source>
</evidence>
<keyword evidence="3" id="KW-0539">Nucleus</keyword>
<keyword evidence="2 4" id="KW-0103">Bromodomain</keyword>
<dbReference type="Pfam" id="PF00439">
    <property type="entry name" value="Bromodomain"/>
    <property type="match status" value="1"/>
</dbReference>
<organism evidence="6 7">
    <name type="scientific">Nematostella vectensis</name>
    <name type="common">Starlet sea anemone</name>
    <dbReference type="NCBI Taxonomy" id="45351"/>
    <lineage>
        <taxon>Eukaryota</taxon>
        <taxon>Metazoa</taxon>
        <taxon>Cnidaria</taxon>
        <taxon>Anthozoa</taxon>
        <taxon>Hexacorallia</taxon>
        <taxon>Actiniaria</taxon>
        <taxon>Edwardsiidae</taxon>
        <taxon>Nematostella</taxon>
    </lineage>
</organism>
<dbReference type="Gene3D" id="1.20.920.10">
    <property type="entry name" value="Bromodomain-like"/>
    <property type="match status" value="1"/>
</dbReference>
<evidence type="ECO:0000256" key="4">
    <source>
        <dbReference type="PROSITE-ProRule" id="PRU00035"/>
    </source>
</evidence>
<reference evidence="6 7" key="1">
    <citation type="journal article" date="2007" name="Science">
        <title>Sea anemone genome reveals ancestral eumetazoan gene repertoire and genomic organization.</title>
        <authorList>
            <person name="Putnam N.H."/>
            <person name="Srivastava M."/>
            <person name="Hellsten U."/>
            <person name="Dirks B."/>
            <person name="Chapman J."/>
            <person name="Salamov A."/>
            <person name="Terry A."/>
            <person name="Shapiro H."/>
            <person name="Lindquist E."/>
            <person name="Kapitonov V.V."/>
            <person name="Jurka J."/>
            <person name="Genikhovich G."/>
            <person name="Grigoriev I.V."/>
            <person name="Lucas S.M."/>
            <person name="Steele R.E."/>
            <person name="Finnerty J.R."/>
            <person name="Technau U."/>
            <person name="Martindale M.Q."/>
            <person name="Rokhsar D.S."/>
        </authorList>
    </citation>
    <scope>NUCLEOTIDE SEQUENCE [LARGE SCALE GENOMIC DNA]</scope>
    <source>
        <strain evidence="7">CH2 X CH6</strain>
    </source>
</reference>
<evidence type="ECO:0000313" key="6">
    <source>
        <dbReference type="EMBL" id="EDO40335.1"/>
    </source>
</evidence>
<gene>
    <name evidence="6" type="ORF">NEMVEDRAFT_v1g207995</name>
</gene>
<evidence type="ECO:0000256" key="1">
    <source>
        <dbReference type="ARBA" id="ARBA00004123"/>
    </source>
</evidence>
<dbReference type="EMBL" id="DS469593">
    <property type="protein sequence ID" value="EDO40335.1"/>
    <property type="molecule type" value="Genomic_DNA"/>
</dbReference>
<dbReference type="InterPro" id="IPR036427">
    <property type="entry name" value="Bromodomain-like_sf"/>
</dbReference>
<keyword evidence="7" id="KW-1185">Reference proteome</keyword>
<dbReference type="PhylomeDB" id="A7S7I2"/>
<evidence type="ECO:0000256" key="2">
    <source>
        <dbReference type="ARBA" id="ARBA00023117"/>
    </source>
</evidence>
<dbReference type="HOGENOM" id="CLU_129458_1_1_1"/>
<dbReference type="InterPro" id="IPR001487">
    <property type="entry name" value="Bromodomain"/>
</dbReference>
<dbReference type="PANTHER" id="PTHR45915">
    <property type="entry name" value="TRANSCRIPTION INTERMEDIARY FACTOR"/>
    <property type="match status" value="1"/>
</dbReference>
<dbReference type="PROSITE" id="PS00633">
    <property type="entry name" value="BROMODOMAIN_1"/>
    <property type="match status" value="1"/>
</dbReference>
<dbReference type="AlphaFoldDB" id="A7S7I2"/>
<dbReference type="PRINTS" id="PR00503">
    <property type="entry name" value="BROMODOMAIN"/>
</dbReference>
<evidence type="ECO:0000259" key="5">
    <source>
        <dbReference type="PROSITE" id="PS50014"/>
    </source>
</evidence>
<dbReference type="STRING" id="45351.A7S7I2"/>
<dbReference type="Proteomes" id="UP000001593">
    <property type="component" value="Unassembled WGS sequence"/>
</dbReference>
<accession>A7S7I2</accession>
<dbReference type="InParanoid" id="A7S7I2"/>
<dbReference type="SMART" id="SM00297">
    <property type="entry name" value="BROMO"/>
    <property type="match status" value="1"/>
</dbReference>
<feature type="domain" description="Bromo" evidence="5">
    <location>
        <begin position="15"/>
        <end position="85"/>
    </location>
</feature>
<name>A7S7I2_NEMVE</name>
<dbReference type="PROSITE" id="PS50014">
    <property type="entry name" value="BROMODOMAIN_2"/>
    <property type="match status" value="1"/>
</dbReference>
<dbReference type="eggNOG" id="KOG1245">
    <property type="taxonomic scope" value="Eukaryota"/>
</dbReference>
<protein>
    <recommendedName>
        <fullName evidence="5">Bromo domain-containing protein</fullName>
    </recommendedName>
</protein>
<dbReference type="PANTHER" id="PTHR45915:SF6">
    <property type="entry name" value="E3 UBIQUITIN-PROTEIN LIGASE TRIM33"/>
    <property type="match status" value="1"/>
</dbReference>
<dbReference type="GO" id="GO:0005634">
    <property type="term" value="C:nucleus"/>
    <property type="evidence" value="ECO:0007669"/>
    <property type="project" value="UniProtKB-SubCell"/>
</dbReference>
<evidence type="ECO:0000256" key="3">
    <source>
        <dbReference type="ARBA" id="ARBA00023242"/>
    </source>
</evidence>
<dbReference type="OMA" id="TELWAHE"/>
<proteinExistence type="predicted"/>
<dbReference type="InterPro" id="IPR018359">
    <property type="entry name" value="Bromodomain_CS"/>
</dbReference>
<dbReference type="SUPFAM" id="SSF47370">
    <property type="entry name" value="Bromodomain"/>
    <property type="match status" value="1"/>
</dbReference>
<sequence>MPRSKKCDKILTELWAHEDSWAFVRPVDRKQCPEYYKQIANPMDLSIVKEKLHSYQYHSVVEFVRDMNLIFSNCKDFNKPGSTILEEGLRLEELFKQLLYDNFPGIEEVIQSEELMESSL</sequence>
<comment type="subcellular location">
    <subcellularLocation>
        <location evidence="1">Nucleus</location>
    </subcellularLocation>
</comment>